<dbReference type="AlphaFoldDB" id="A0A5B8MI52"/>
<proteinExistence type="inferred from homology"/>
<dbReference type="Pfam" id="PF25147">
    <property type="entry name" value="Ribophorin_II_C"/>
    <property type="match status" value="1"/>
</dbReference>
<dbReference type="PANTHER" id="PTHR12640:SF0">
    <property type="entry name" value="DOLICHYL-DIPHOSPHOOLIGOSACCHARIDE--PROTEIN GLYCOSYLTRANSFERASE SUBUNIT 2"/>
    <property type="match status" value="1"/>
</dbReference>
<evidence type="ECO:0000256" key="7">
    <source>
        <dbReference type="ARBA" id="ARBA00022824"/>
    </source>
</evidence>
<dbReference type="GO" id="GO:0008250">
    <property type="term" value="C:oligosaccharyltransferase complex"/>
    <property type="evidence" value="ECO:0007669"/>
    <property type="project" value="InterPro"/>
</dbReference>
<dbReference type="PANTHER" id="PTHR12640">
    <property type="entry name" value="RIBOPHORIN II"/>
    <property type="match status" value="1"/>
</dbReference>
<evidence type="ECO:0000256" key="2">
    <source>
        <dbReference type="ARBA" id="ARBA00004477"/>
    </source>
</evidence>
<dbReference type="GO" id="GO:0006487">
    <property type="term" value="P:protein N-linked glycosylation"/>
    <property type="evidence" value="ECO:0007669"/>
    <property type="project" value="TreeGrafter"/>
</dbReference>
<keyword evidence="16" id="KW-0808">Transferase</keyword>
<evidence type="ECO:0000256" key="1">
    <source>
        <dbReference type="ARBA" id="ARBA00002791"/>
    </source>
</evidence>
<reference evidence="16 17" key="1">
    <citation type="submission" date="2018-07" db="EMBL/GenBank/DDBJ databases">
        <title>The complete nuclear genome of the prasinophyte Chloropicon primus (CCMP1205).</title>
        <authorList>
            <person name="Pombert J.-F."/>
            <person name="Otis C."/>
            <person name="Turmel M."/>
            <person name="Lemieux C."/>
        </authorList>
    </citation>
    <scope>NUCLEOTIDE SEQUENCE [LARGE SCALE GENOMIC DNA]</scope>
    <source>
        <strain evidence="16 17">CCMP1205</strain>
    </source>
</reference>
<evidence type="ECO:0000256" key="8">
    <source>
        <dbReference type="ARBA" id="ARBA00022989"/>
    </source>
</evidence>
<dbReference type="EMBL" id="CP031035">
    <property type="protein sequence ID" value="QDZ19050.1"/>
    <property type="molecule type" value="Genomic_DNA"/>
</dbReference>
<evidence type="ECO:0000256" key="9">
    <source>
        <dbReference type="ARBA" id="ARBA00023136"/>
    </source>
</evidence>
<feature type="signal peptide" evidence="13">
    <location>
        <begin position="1"/>
        <end position="29"/>
    </location>
</feature>
<evidence type="ECO:0000256" key="11">
    <source>
        <dbReference type="ARBA" id="ARBA00032139"/>
    </source>
</evidence>
<evidence type="ECO:0000259" key="15">
    <source>
        <dbReference type="Pfam" id="PF25147"/>
    </source>
</evidence>
<comment type="pathway">
    <text evidence="3">Protein modification; protein glycosylation.</text>
</comment>
<keyword evidence="17" id="KW-1185">Reference proteome</keyword>
<feature type="transmembrane region" description="Helical" evidence="12">
    <location>
        <begin position="241"/>
        <end position="265"/>
    </location>
</feature>
<dbReference type="InterPro" id="IPR008814">
    <property type="entry name" value="Swp1"/>
</dbReference>
<dbReference type="GO" id="GO:0016740">
    <property type="term" value="F:transferase activity"/>
    <property type="evidence" value="ECO:0007669"/>
    <property type="project" value="UniProtKB-KW"/>
</dbReference>
<feature type="domain" description="Ribophorin II C-terminal" evidence="15">
    <location>
        <begin position="200"/>
        <end position="293"/>
    </location>
</feature>
<feature type="transmembrane region" description="Helical" evidence="12">
    <location>
        <begin position="209"/>
        <end position="229"/>
    </location>
</feature>
<dbReference type="Pfam" id="PF23860">
    <property type="entry name" value="Ribophorin_II_3rd"/>
    <property type="match status" value="1"/>
</dbReference>
<evidence type="ECO:0000256" key="5">
    <source>
        <dbReference type="ARBA" id="ARBA00022692"/>
    </source>
</evidence>
<dbReference type="InterPro" id="IPR055374">
    <property type="entry name" value="Ribophorin_II_3rd"/>
</dbReference>
<evidence type="ECO:0000313" key="17">
    <source>
        <dbReference type="Proteomes" id="UP000316726"/>
    </source>
</evidence>
<feature type="transmembrane region" description="Helical" evidence="12">
    <location>
        <begin position="271"/>
        <end position="291"/>
    </location>
</feature>
<comment type="function">
    <text evidence="1">Subunit of the oligosaccharyl transferase (OST) complex that catalyzes the initial transfer of a defined glycan (Glc(3)Man(9)GlcNAc(2) in eukaryotes) from the lipid carrier dolichol-pyrophosphate to an asparagine residue within an Asn-X-Ser/Thr consensus motif in nascent polypeptide chains, the first step in protein N-glycosylation. N-glycosylation occurs cotranslationally and the complex associates with the Sec61 complex at the channel-forming translocon complex that mediates protein translocation across the endoplasmic reticulum (ER). All subunits are required for a maximal enzyme activity.</text>
</comment>
<evidence type="ECO:0000256" key="6">
    <source>
        <dbReference type="ARBA" id="ARBA00022729"/>
    </source>
</evidence>
<keyword evidence="6 13" id="KW-0732">Signal</keyword>
<evidence type="ECO:0000259" key="14">
    <source>
        <dbReference type="Pfam" id="PF23860"/>
    </source>
</evidence>
<keyword evidence="7" id="KW-0256">Endoplasmic reticulum</keyword>
<evidence type="ECO:0000313" key="16">
    <source>
        <dbReference type="EMBL" id="QDZ19050.1"/>
    </source>
</evidence>
<organism evidence="16 17">
    <name type="scientific">Chloropicon primus</name>
    <dbReference type="NCBI Taxonomy" id="1764295"/>
    <lineage>
        <taxon>Eukaryota</taxon>
        <taxon>Viridiplantae</taxon>
        <taxon>Chlorophyta</taxon>
        <taxon>Chloropicophyceae</taxon>
        <taxon>Chloropicales</taxon>
        <taxon>Chloropicaceae</taxon>
        <taxon>Chloropicon</taxon>
    </lineage>
</organism>
<keyword evidence="5 12" id="KW-0812">Transmembrane</keyword>
<gene>
    <name evidence="16" type="ORF">A3770_02p15680</name>
</gene>
<dbReference type="Proteomes" id="UP000316726">
    <property type="component" value="Chromosome 2"/>
</dbReference>
<name>A0A5B8MI52_9CHLO</name>
<dbReference type="STRING" id="1764295.A0A5B8MI52"/>
<dbReference type="InterPro" id="IPR056790">
    <property type="entry name" value="Ribophorin_II_C"/>
</dbReference>
<feature type="chain" id="PRO_5044317847" description="Ribophorin II" evidence="13">
    <location>
        <begin position="30"/>
        <end position="302"/>
    </location>
</feature>
<feature type="domain" description="Ribophorin II third" evidence="14">
    <location>
        <begin position="47"/>
        <end position="164"/>
    </location>
</feature>
<dbReference type="OrthoDB" id="432292at2759"/>
<comment type="subcellular location">
    <subcellularLocation>
        <location evidence="2">Endoplasmic reticulum membrane</location>
        <topology evidence="2">Multi-pass membrane protein</topology>
    </subcellularLocation>
</comment>
<dbReference type="UniPathway" id="UPA00378"/>
<keyword evidence="8 12" id="KW-1133">Transmembrane helix</keyword>
<sequence>MTAAARMGSGIRPALIVALAVLAVGVARCGDLVEIRNANLNLVTSEKDAKSTRTPITSALLATPAHLHDDNEIAVEFSMSVDKPSDFKPQQRVLTLTHSERRTQAARFVGDVTSSGKGSLKVTFQVTADAVEKQLGTLNGEYEAEVVVADASFKNSYKFGFGKVLVSHAHQADGSLSSDPELYPRETKYAPKEEFEHIMREADKRPPSMISLVFAGAMFCPLVLLMLVVQQSGANLKKLPSVFFQAVLFHSGIAATLGLIVYYWLSLPFLQTVPILLGLSAFAGLTGFHLLRGLCKVSEKAE</sequence>
<evidence type="ECO:0000256" key="13">
    <source>
        <dbReference type="SAM" id="SignalP"/>
    </source>
</evidence>
<evidence type="ECO:0000256" key="12">
    <source>
        <dbReference type="SAM" id="Phobius"/>
    </source>
</evidence>
<comment type="similarity">
    <text evidence="4">Belongs to the SWP1 family.</text>
</comment>
<evidence type="ECO:0000256" key="3">
    <source>
        <dbReference type="ARBA" id="ARBA00004922"/>
    </source>
</evidence>
<accession>A0A5B8MI52</accession>
<protein>
    <recommendedName>
        <fullName evidence="11">Ribophorin II</fullName>
    </recommendedName>
    <alternativeName>
        <fullName evidence="10">Ribophorin-2</fullName>
    </alternativeName>
</protein>
<keyword evidence="9 12" id="KW-0472">Membrane</keyword>
<evidence type="ECO:0000256" key="4">
    <source>
        <dbReference type="ARBA" id="ARBA00009038"/>
    </source>
</evidence>
<evidence type="ECO:0000256" key="10">
    <source>
        <dbReference type="ARBA" id="ARBA00030078"/>
    </source>
</evidence>